<reference evidence="1 2" key="1">
    <citation type="submission" date="2017-09" db="EMBL/GenBank/DDBJ databases">
        <title>Biodiversity and function of Thalassospira species in the particle-attached aromatic-hydrocarbon-degrading consortia from the surface seawater of the China South Sea.</title>
        <authorList>
            <person name="Dong C."/>
            <person name="Lai Q."/>
            <person name="Shao Z."/>
        </authorList>
    </citation>
    <scope>NUCLEOTIDE SEQUENCE [LARGE SCALE GENOMIC DNA]</scope>
    <source>
        <strain evidence="1 2">139Z-12</strain>
    </source>
</reference>
<name>A0A2N3L226_9PROT</name>
<dbReference type="Proteomes" id="UP000233332">
    <property type="component" value="Unassembled WGS sequence"/>
</dbReference>
<dbReference type="EMBL" id="NXGX01000008">
    <property type="protein sequence ID" value="PKR56855.1"/>
    <property type="molecule type" value="Genomic_DNA"/>
</dbReference>
<proteinExistence type="predicted"/>
<evidence type="ECO:0000313" key="1">
    <source>
        <dbReference type="EMBL" id="PKR56855.1"/>
    </source>
</evidence>
<accession>A0A2N3L226</accession>
<keyword evidence="2" id="KW-1185">Reference proteome</keyword>
<evidence type="ECO:0000313" key="2">
    <source>
        <dbReference type="Proteomes" id="UP000233332"/>
    </source>
</evidence>
<comment type="caution">
    <text evidence="1">The sequence shown here is derived from an EMBL/GenBank/DDBJ whole genome shotgun (WGS) entry which is preliminary data.</text>
</comment>
<sequence>MQEEPNISDFFETMKARFEKCLDPTFSCKKPAIKAHSVQNATSLGFIAEKNHVCELRMRIKNGQPECVFERVGRNQASTFMGLCAEHDAEIFRPIDTNPLSLDDKEQLFLIAYRSVTRELHVVMEAAMRLQMVLQRQVTAGVVSKDAPSPAMIEATAHMIKAWGVWKHRFEFYDQPFVKSQFAQILHSSFIIENANPVLASSSFFSVDEKGWGKRFAAVTLNVIPTSSSQSIVIVSYPKEQSSKARRYVSSIFTKRGDQRLRALSQMLINRAENFFVLPSQVESWSEEKRTAIENAFVANVINEKPEKTSVDLMLF</sequence>
<dbReference type="AlphaFoldDB" id="A0A2N3L226"/>
<dbReference type="RefSeq" id="WP_101304372.1">
    <property type="nucleotide sequence ID" value="NZ_NXGX01000008.1"/>
</dbReference>
<organism evidence="1 2">
    <name type="scientific">Thalassospira lohafexi</name>
    <dbReference type="NCBI Taxonomy" id="744227"/>
    <lineage>
        <taxon>Bacteria</taxon>
        <taxon>Pseudomonadati</taxon>
        <taxon>Pseudomonadota</taxon>
        <taxon>Alphaproteobacteria</taxon>
        <taxon>Rhodospirillales</taxon>
        <taxon>Thalassospiraceae</taxon>
        <taxon>Thalassospira</taxon>
    </lineage>
</organism>
<protein>
    <submittedName>
        <fullName evidence="1">Uncharacterized protein</fullName>
    </submittedName>
</protein>
<gene>
    <name evidence="1" type="ORF">COO92_17855</name>
</gene>